<evidence type="ECO:0000313" key="1">
    <source>
        <dbReference type="EMBL" id="AUW40537.1"/>
    </source>
</evidence>
<protein>
    <submittedName>
        <fullName evidence="1">Uncharacterized protein</fullName>
    </submittedName>
</protein>
<proteinExistence type="predicted"/>
<organism evidence="1 2">
    <name type="scientific">Rhizobium leguminosarum</name>
    <dbReference type="NCBI Taxonomy" id="384"/>
    <lineage>
        <taxon>Bacteria</taxon>
        <taxon>Pseudomonadati</taxon>
        <taxon>Pseudomonadota</taxon>
        <taxon>Alphaproteobacteria</taxon>
        <taxon>Hyphomicrobiales</taxon>
        <taxon>Rhizobiaceae</taxon>
        <taxon>Rhizobium/Agrobacterium group</taxon>
        <taxon>Rhizobium</taxon>
    </lineage>
</organism>
<gene>
    <name evidence="1" type="ORF">CUJ84_Chr000114</name>
</gene>
<dbReference type="AlphaFoldDB" id="A0A2K9YX51"/>
<sequence length="178" mass="19390">MRKMHQESCTQALAVGVEREKLHPARIDADERLVGSRGQTRNRPVVTLGLARDGDAGLPVYPENFQNVLCLRATKQLLEPCDVLEPLFQGLQALFGVDQVRLAFYPIALLLRSQKLAQAGGAATRNRAHVRCHVRSVSSSLHRPDPATSALGGEAPFAAERFAGAVDQRTGRTITSIE</sequence>
<name>A0A2K9YX51_RHILE</name>
<dbReference type="EMBL" id="CP025012">
    <property type="protein sequence ID" value="AUW40537.1"/>
    <property type="molecule type" value="Genomic_DNA"/>
</dbReference>
<reference evidence="1 2" key="1">
    <citation type="submission" date="2017-11" db="EMBL/GenBank/DDBJ databases">
        <title>Complete genome of Rhizobium leguminosarum Norway, an ineffective micro-symbiont.</title>
        <authorList>
            <person name="Hoffrichter A."/>
            <person name="Liang J."/>
            <person name="Brachmann A."/>
            <person name="Marin M."/>
        </authorList>
    </citation>
    <scope>NUCLEOTIDE SEQUENCE [LARGE SCALE GENOMIC DNA]</scope>
    <source>
        <strain evidence="1 2">Norway</strain>
    </source>
</reference>
<accession>A0A2K9YX51</accession>
<evidence type="ECO:0000313" key="2">
    <source>
        <dbReference type="Proteomes" id="UP000238523"/>
    </source>
</evidence>
<dbReference type="Proteomes" id="UP000238523">
    <property type="component" value="Chromosome"/>
</dbReference>